<dbReference type="Pfam" id="PF07969">
    <property type="entry name" value="Amidohydro_3"/>
    <property type="match status" value="1"/>
</dbReference>
<dbReference type="Gene3D" id="3.10.310.70">
    <property type="match status" value="1"/>
</dbReference>
<comment type="caution">
    <text evidence="2">The sequence shown here is derived from an EMBL/GenBank/DDBJ whole genome shotgun (WGS) entry which is preliminary data.</text>
</comment>
<dbReference type="SUPFAM" id="SSF51338">
    <property type="entry name" value="Composite domain of metallo-dependent hydrolases"/>
    <property type="match status" value="1"/>
</dbReference>
<organism evidence="2 3">
    <name type="scientific">Serinibacter salmoneus</name>
    <dbReference type="NCBI Taxonomy" id="556530"/>
    <lineage>
        <taxon>Bacteria</taxon>
        <taxon>Bacillati</taxon>
        <taxon>Actinomycetota</taxon>
        <taxon>Actinomycetes</taxon>
        <taxon>Micrococcales</taxon>
        <taxon>Beutenbergiaceae</taxon>
        <taxon>Serinibacter</taxon>
    </lineage>
</organism>
<dbReference type="RefSeq" id="WP_098470160.1">
    <property type="nucleotide sequence ID" value="NZ_PDJD01000001.1"/>
</dbReference>
<gene>
    <name evidence="2" type="ORF">ATL40_2937</name>
</gene>
<dbReference type="PANTHER" id="PTHR22642">
    <property type="entry name" value="IMIDAZOLONEPROPIONASE"/>
    <property type="match status" value="1"/>
</dbReference>
<evidence type="ECO:0000313" key="2">
    <source>
        <dbReference type="EMBL" id="PFG21310.1"/>
    </source>
</evidence>
<dbReference type="SUPFAM" id="SSF51556">
    <property type="entry name" value="Metallo-dependent hydrolases"/>
    <property type="match status" value="1"/>
</dbReference>
<dbReference type="Proteomes" id="UP000224915">
    <property type="component" value="Unassembled WGS sequence"/>
</dbReference>
<keyword evidence="3" id="KW-1185">Reference proteome</keyword>
<dbReference type="GO" id="GO:0016810">
    <property type="term" value="F:hydrolase activity, acting on carbon-nitrogen (but not peptide) bonds"/>
    <property type="evidence" value="ECO:0007669"/>
    <property type="project" value="InterPro"/>
</dbReference>
<reference evidence="2 3" key="1">
    <citation type="submission" date="2017-10" db="EMBL/GenBank/DDBJ databases">
        <title>Sequencing the genomes of 1000 actinobacteria strains.</title>
        <authorList>
            <person name="Klenk H.-P."/>
        </authorList>
    </citation>
    <scope>NUCLEOTIDE SEQUENCE [LARGE SCALE GENOMIC DNA]</scope>
    <source>
        <strain evidence="2 3">DSM 21801</strain>
    </source>
</reference>
<dbReference type="OrthoDB" id="3238066at2"/>
<evidence type="ECO:0000313" key="3">
    <source>
        <dbReference type="Proteomes" id="UP000224915"/>
    </source>
</evidence>
<dbReference type="PANTHER" id="PTHR22642:SF2">
    <property type="entry name" value="PROTEIN LONG AFTER FAR-RED 3"/>
    <property type="match status" value="1"/>
</dbReference>
<proteinExistence type="predicted"/>
<protein>
    <recommendedName>
        <fullName evidence="1">Amidohydrolase 3 domain-containing protein</fullName>
    </recommendedName>
</protein>
<dbReference type="Gene3D" id="3.20.20.140">
    <property type="entry name" value="Metal-dependent hydrolases"/>
    <property type="match status" value="1"/>
</dbReference>
<dbReference type="InterPro" id="IPR011059">
    <property type="entry name" value="Metal-dep_hydrolase_composite"/>
</dbReference>
<feature type="domain" description="Amidohydrolase 3" evidence="1">
    <location>
        <begin position="41"/>
        <end position="490"/>
    </location>
</feature>
<dbReference type="InterPro" id="IPR013108">
    <property type="entry name" value="Amidohydro_3"/>
</dbReference>
<accession>A0A2A9D641</accession>
<dbReference type="AlphaFoldDB" id="A0A2A9D641"/>
<dbReference type="InterPro" id="IPR032466">
    <property type="entry name" value="Metal_Hydrolase"/>
</dbReference>
<evidence type="ECO:0000259" key="1">
    <source>
        <dbReference type="Pfam" id="PF07969"/>
    </source>
</evidence>
<sequence length="497" mass="53158">MGSMLMRGARLVGRDGVWDVRVSRGVIRGIDARIRPERGEETLDLAGRWLIPGLWDAHVHLMQWAQVARRFDVSPATSAAEAAELVRRYVAQHPERDGVLVGFGYRAATWPDQPSTEMLDQAAPGRAVVLVSGDLHSGWFSTPALHAFERQPDPSGLVREEDFLTVASALDGGSDLQRDAWVREAAAEAATRGLVGVVDFESDDPRRWATRMTAAEAVEDRPEGWAPYPLRVRAAVWPDHLEDVLAAGLRGRSPLGNALDGRGHPMARLATLKVLSDGALNTRTAYCHDPYPGGGFGGLNYQLAELVELMNRALEADLSCSIHAIGDAAAEQALRAFEATGATGSIEHAQLLSWEDIPRMAALGITASVQPAHLLDDRDVADALWPGRGDRAFPLASLVAAGVPLIFGSDAPVSPLDPWLQISAAVTRTGDERAAWGPEQRLGGEVALAAATGRGVRPRVGGRADLAILDVDPLAAPPGTRVAGTLIAGEWTHRAMD</sequence>
<dbReference type="Gene3D" id="2.30.40.10">
    <property type="entry name" value="Urease, subunit C, domain 1"/>
    <property type="match status" value="1"/>
</dbReference>
<name>A0A2A9D641_9MICO</name>
<dbReference type="EMBL" id="PDJD01000001">
    <property type="protein sequence ID" value="PFG21310.1"/>
    <property type="molecule type" value="Genomic_DNA"/>
</dbReference>